<dbReference type="PANTHER" id="PTHR37549">
    <property type="entry name" value="LIPOPROTEIN LPRI"/>
    <property type="match status" value="1"/>
</dbReference>
<evidence type="ECO:0000259" key="1">
    <source>
        <dbReference type="Pfam" id="PF07007"/>
    </source>
</evidence>
<name>A0A8I0DHE8_9ENTR</name>
<reference evidence="2" key="1">
    <citation type="submission" date="2020-08" db="EMBL/GenBank/DDBJ databases">
        <title>Genomic evolution and epidemiology of Klebsiella pneumoniae from a major hospital in Beijing, China, over a fifteen-year period: dissemination of known and novel high-risk clones.</title>
        <authorList>
            <person name="Palmieri M."/>
        </authorList>
    </citation>
    <scope>NUCLEOTIDE SEQUENCE</scope>
    <source>
        <strain evidence="2">K7050</strain>
    </source>
</reference>
<sequence>MKIATIPLSVIIMSMPVISMAASFDCSKAKGYTELTICTTPALSTLDDKLSILYKKVNKENPDNVQLIKKSQLSWLKNVRNKATTAQSLKDAYIARMSDLNMMLGENKSDQVKQPAHTVPQAVVPASGPEQVNKTDNEIIAGRYSCDNFSDTLNTPRGLIYRSSLYDDKNENTIDNMYNTYTVSEKELISELSIKNTVVTIASLPLKMVAQDGSSIYQDQNSPYKFYLSKLNDKTITVYVKYFQTDGNIAQARQTCSK</sequence>
<accession>A0A8I0DHE8</accession>
<dbReference type="PANTHER" id="PTHR37549:SF1">
    <property type="entry name" value="LIPOPROTEIN LPRI"/>
    <property type="match status" value="1"/>
</dbReference>
<comment type="caution">
    <text evidence="2">The sequence shown here is derived from an EMBL/GenBank/DDBJ whole genome shotgun (WGS) entry which is preliminary data.</text>
</comment>
<evidence type="ECO:0000313" key="2">
    <source>
        <dbReference type="EMBL" id="MBC5049163.1"/>
    </source>
</evidence>
<dbReference type="GO" id="GO:0005576">
    <property type="term" value="C:extracellular region"/>
    <property type="evidence" value="ECO:0007669"/>
    <property type="project" value="TreeGrafter"/>
</dbReference>
<dbReference type="RefSeq" id="WP_139069268.1">
    <property type="nucleotide sequence ID" value="NZ_CP159682.1"/>
</dbReference>
<evidence type="ECO:0000313" key="3">
    <source>
        <dbReference type="Proteomes" id="UP000646540"/>
    </source>
</evidence>
<dbReference type="InterPro" id="IPR052755">
    <property type="entry name" value="Lysozyme_Inhibitor_LprI"/>
</dbReference>
<proteinExistence type="predicted"/>
<protein>
    <recommendedName>
        <fullName evidence="1">Lysozyme inhibitor LprI-like N-terminal domain-containing protein</fullName>
    </recommendedName>
</protein>
<feature type="domain" description="Lysozyme inhibitor LprI-like N-terminal" evidence="1">
    <location>
        <begin position="26"/>
        <end position="91"/>
    </location>
</feature>
<dbReference type="Proteomes" id="UP000646540">
    <property type="component" value="Unassembled WGS sequence"/>
</dbReference>
<dbReference type="Pfam" id="PF07007">
    <property type="entry name" value="LprI"/>
    <property type="match status" value="1"/>
</dbReference>
<dbReference type="InterPro" id="IPR009739">
    <property type="entry name" value="LprI-like_N"/>
</dbReference>
<organism evidence="2 3">
    <name type="scientific">Klebsiella quasipneumoniae</name>
    <dbReference type="NCBI Taxonomy" id="1463165"/>
    <lineage>
        <taxon>Bacteria</taxon>
        <taxon>Pseudomonadati</taxon>
        <taxon>Pseudomonadota</taxon>
        <taxon>Gammaproteobacteria</taxon>
        <taxon>Enterobacterales</taxon>
        <taxon>Enterobacteriaceae</taxon>
        <taxon>Klebsiella/Raoultella group</taxon>
        <taxon>Klebsiella</taxon>
        <taxon>Klebsiella pneumoniae complex</taxon>
    </lineage>
</organism>
<dbReference type="AlphaFoldDB" id="A0A8I0DHE8"/>
<gene>
    <name evidence="2" type="ORF">H8L09_28010</name>
</gene>
<dbReference type="EMBL" id="JACNQW010000075">
    <property type="protein sequence ID" value="MBC5049163.1"/>
    <property type="molecule type" value="Genomic_DNA"/>
</dbReference>